<proteinExistence type="predicted"/>
<sequence length="293" mass="34063">MSTSIKTYEFVDRSDTHLSFDIKRMEDVYDSSRGKLDDPHRHNFFTVLFIKTANGKHMIDFNEYELEENQVFFVSPGQVHQLNEHQKSYGWAIIFSRQFLEENNIDYCFIEDINLFTAYGETPPLYLNSKQQKQLDHYCRQLFEIQQSNVKFKSQAQGALLKLFLIACNNICTLDERNTQQLQAGATILKDFKNLVERHFSEWHLVQQYAEALHVTPDHLNRTIKSLIGKTAKEYLQSRIIIAAKRMLFFSDQTTKEIAYALGFSEPSNFSNFFKKSTGTSPSAFKNNGNVGF</sequence>
<dbReference type="RefSeq" id="WP_324178533.1">
    <property type="nucleotide sequence ID" value="NZ_BAABAW010000003.1"/>
</dbReference>
<dbReference type="SMART" id="SM00342">
    <property type="entry name" value="HTH_ARAC"/>
    <property type="match status" value="1"/>
</dbReference>
<protein>
    <submittedName>
        <fullName evidence="5">Helix-turn-helix transcriptional regulator</fullName>
    </submittedName>
</protein>
<evidence type="ECO:0000256" key="3">
    <source>
        <dbReference type="ARBA" id="ARBA00023163"/>
    </source>
</evidence>
<dbReference type="PANTHER" id="PTHR43280">
    <property type="entry name" value="ARAC-FAMILY TRANSCRIPTIONAL REGULATOR"/>
    <property type="match status" value="1"/>
</dbReference>
<dbReference type="InterPro" id="IPR018060">
    <property type="entry name" value="HTH_AraC"/>
</dbReference>
<keyword evidence="3" id="KW-0804">Transcription</keyword>
<evidence type="ECO:0000259" key="4">
    <source>
        <dbReference type="PROSITE" id="PS01124"/>
    </source>
</evidence>
<dbReference type="Proteomes" id="UP001327027">
    <property type="component" value="Unassembled WGS sequence"/>
</dbReference>
<accession>A0ABU5ZQY4</accession>
<keyword evidence="6" id="KW-1185">Reference proteome</keyword>
<dbReference type="InterPro" id="IPR014710">
    <property type="entry name" value="RmlC-like_jellyroll"/>
</dbReference>
<dbReference type="InterPro" id="IPR003313">
    <property type="entry name" value="AraC-bd"/>
</dbReference>
<evidence type="ECO:0000313" key="6">
    <source>
        <dbReference type="Proteomes" id="UP001327027"/>
    </source>
</evidence>
<reference evidence="5 6" key="1">
    <citation type="journal article" date="2013" name="Int. J. Syst. Evol. Microbiol.">
        <title>Aquimarina gracilis sp. nov., isolated from the gut microflora of a mussel, Mytilus coruscus, and emended description of Aquimarina spongiae.</title>
        <authorList>
            <person name="Park S.C."/>
            <person name="Choe H.N."/>
            <person name="Baik K.S."/>
            <person name="Seong C.N."/>
        </authorList>
    </citation>
    <scope>NUCLEOTIDE SEQUENCE [LARGE SCALE GENOMIC DNA]</scope>
    <source>
        <strain evidence="5 6">PSC32</strain>
    </source>
</reference>
<dbReference type="Gene3D" id="2.60.120.10">
    <property type="entry name" value="Jelly Rolls"/>
    <property type="match status" value="1"/>
</dbReference>
<organism evidence="5 6">
    <name type="scientific">Aquimarina gracilis</name>
    <dbReference type="NCBI Taxonomy" id="874422"/>
    <lineage>
        <taxon>Bacteria</taxon>
        <taxon>Pseudomonadati</taxon>
        <taxon>Bacteroidota</taxon>
        <taxon>Flavobacteriia</taxon>
        <taxon>Flavobacteriales</taxon>
        <taxon>Flavobacteriaceae</taxon>
        <taxon>Aquimarina</taxon>
    </lineage>
</organism>
<comment type="caution">
    <text evidence="5">The sequence shown here is derived from an EMBL/GenBank/DDBJ whole genome shotgun (WGS) entry which is preliminary data.</text>
</comment>
<dbReference type="SUPFAM" id="SSF46689">
    <property type="entry name" value="Homeodomain-like"/>
    <property type="match status" value="1"/>
</dbReference>
<dbReference type="PROSITE" id="PS01124">
    <property type="entry name" value="HTH_ARAC_FAMILY_2"/>
    <property type="match status" value="1"/>
</dbReference>
<evidence type="ECO:0000256" key="2">
    <source>
        <dbReference type="ARBA" id="ARBA00023125"/>
    </source>
</evidence>
<keyword evidence="1" id="KW-0805">Transcription regulation</keyword>
<dbReference type="Gene3D" id="1.10.10.60">
    <property type="entry name" value="Homeodomain-like"/>
    <property type="match status" value="1"/>
</dbReference>
<dbReference type="Pfam" id="PF02311">
    <property type="entry name" value="AraC_binding"/>
    <property type="match status" value="1"/>
</dbReference>
<dbReference type="EMBL" id="JAYKLX010000002">
    <property type="protein sequence ID" value="MEB3344485.1"/>
    <property type="molecule type" value="Genomic_DNA"/>
</dbReference>
<evidence type="ECO:0000313" key="5">
    <source>
        <dbReference type="EMBL" id="MEB3344485.1"/>
    </source>
</evidence>
<dbReference type="InterPro" id="IPR009057">
    <property type="entry name" value="Homeodomain-like_sf"/>
</dbReference>
<dbReference type="PRINTS" id="PR00032">
    <property type="entry name" value="HTHARAC"/>
</dbReference>
<evidence type="ECO:0000256" key="1">
    <source>
        <dbReference type="ARBA" id="ARBA00023015"/>
    </source>
</evidence>
<dbReference type="InterPro" id="IPR037923">
    <property type="entry name" value="HTH-like"/>
</dbReference>
<name>A0ABU5ZQY4_9FLAO</name>
<dbReference type="PANTHER" id="PTHR43280:SF32">
    <property type="entry name" value="TRANSCRIPTIONAL REGULATORY PROTEIN"/>
    <property type="match status" value="1"/>
</dbReference>
<dbReference type="SUPFAM" id="SSF51215">
    <property type="entry name" value="Regulatory protein AraC"/>
    <property type="match status" value="1"/>
</dbReference>
<dbReference type="Pfam" id="PF12833">
    <property type="entry name" value="HTH_18"/>
    <property type="match status" value="1"/>
</dbReference>
<feature type="domain" description="HTH araC/xylS-type" evidence="4">
    <location>
        <begin position="190"/>
        <end position="288"/>
    </location>
</feature>
<dbReference type="InterPro" id="IPR020449">
    <property type="entry name" value="Tscrpt_reg_AraC-type_HTH"/>
</dbReference>
<keyword evidence="2" id="KW-0238">DNA-binding</keyword>
<gene>
    <name evidence="5" type="ORF">U6A24_03380</name>
</gene>